<dbReference type="Proteomes" id="UP000222542">
    <property type="component" value="Unassembled WGS sequence"/>
</dbReference>
<keyword evidence="2" id="KW-1185">Reference proteome</keyword>
<protein>
    <submittedName>
        <fullName evidence="1">Uncharacterized protein</fullName>
    </submittedName>
</protein>
<gene>
    <name evidence="1" type="ORF">T459_14466</name>
</gene>
<dbReference type="AlphaFoldDB" id="A0A2G2ZHQ2"/>
<comment type="caution">
    <text evidence="1">The sequence shown here is derived from an EMBL/GenBank/DDBJ whole genome shotgun (WGS) entry which is preliminary data.</text>
</comment>
<reference evidence="1 2" key="1">
    <citation type="journal article" date="2014" name="Nat. Genet.">
        <title>Genome sequence of the hot pepper provides insights into the evolution of pungency in Capsicum species.</title>
        <authorList>
            <person name="Kim S."/>
            <person name="Park M."/>
            <person name="Yeom S.I."/>
            <person name="Kim Y.M."/>
            <person name="Lee J.M."/>
            <person name="Lee H.A."/>
            <person name="Seo E."/>
            <person name="Choi J."/>
            <person name="Cheong K."/>
            <person name="Kim K.T."/>
            <person name="Jung K."/>
            <person name="Lee G.W."/>
            <person name="Oh S.K."/>
            <person name="Bae C."/>
            <person name="Kim S.B."/>
            <person name="Lee H.Y."/>
            <person name="Kim S.Y."/>
            <person name="Kim M.S."/>
            <person name="Kang B.C."/>
            <person name="Jo Y.D."/>
            <person name="Yang H.B."/>
            <person name="Jeong H.J."/>
            <person name="Kang W.H."/>
            <person name="Kwon J.K."/>
            <person name="Shin C."/>
            <person name="Lim J.Y."/>
            <person name="Park J.H."/>
            <person name="Huh J.H."/>
            <person name="Kim J.S."/>
            <person name="Kim B.D."/>
            <person name="Cohen O."/>
            <person name="Paran I."/>
            <person name="Suh M.C."/>
            <person name="Lee S.B."/>
            <person name="Kim Y.K."/>
            <person name="Shin Y."/>
            <person name="Noh S.J."/>
            <person name="Park J."/>
            <person name="Seo Y.S."/>
            <person name="Kwon S.Y."/>
            <person name="Kim H.A."/>
            <person name="Park J.M."/>
            <person name="Kim H.J."/>
            <person name="Choi S.B."/>
            <person name="Bosland P.W."/>
            <person name="Reeves G."/>
            <person name="Jo S.H."/>
            <person name="Lee B.W."/>
            <person name="Cho H.T."/>
            <person name="Choi H.S."/>
            <person name="Lee M.S."/>
            <person name="Yu Y."/>
            <person name="Do Choi Y."/>
            <person name="Park B.S."/>
            <person name="van Deynze A."/>
            <person name="Ashrafi H."/>
            <person name="Hill T."/>
            <person name="Kim W.T."/>
            <person name="Pai H.S."/>
            <person name="Ahn H.K."/>
            <person name="Yeam I."/>
            <person name="Giovannoni J.J."/>
            <person name="Rose J.K."/>
            <person name="Sorensen I."/>
            <person name="Lee S.J."/>
            <person name="Kim R.W."/>
            <person name="Choi I.Y."/>
            <person name="Choi B.S."/>
            <person name="Lim J.S."/>
            <person name="Lee Y.H."/>
            <person name="Choi D."/>
        </authorList>
    </citation>
    <scope>NUCLEOTIDE SEQUENCE [LARGE SCALE GENOMIC DNA]</scope>
    <source>
        <strain evidence="2">cv. CM334</strain>
    </source>
</reference>
<accession>A0A2G2ZHQ2</accession>
<reference evidence="1 2" key="2">
    <citation type="journal article" date="2017" name="Genome Biol.">
        <title>New reference genome sequences of hot pepper reveal the massive evolution of plant disease-resistance genes by retroduplication.</title>
        <authorList>
            <person name="Kim S."/>
            <person name="Park J."/>
            <person name="Yeom S.I."/>
            <person name="Kim Y.M."/>
            <person name="Seo E."/>
            <person name="Kim K.T."/>
            <person name="Kim M.S."/>
            <person name="Lee J.M."/>
            <person name="Cheong K."/>
            <person name="Shin H.S."/>
            <person name="Kim S.B."/>
            <person name="Han K."/>
            <person name="Lee J."/>
            <person name="Park M."/>
            <person name="Lee H.A."/>
            <person name="Lee H.Y."/>
            <person name="Lee Y."/>
            <person name="Oh S."/>
            <person name="Lee J.H."/>
            <person name="Choi E."/>
            <person name="Choi E."/>
            <person name="Lee S.E."/>
            <person name="Jeon J."/>
            <person name="Kim H."/>
            <person name="Choi G."/>
            <person name="Song H."/>
            <person name="Lee J."/>
            <person name="Lee S.C."/>
            <person name="Kwon J.K."/>
            <person name="Lee H.Y."/>
            <person name="Koo N."/>
            <person name="Hong Y."/>
            <person name="Kim R.W."/>
            <person name="Kang W.H."/>
            <person name="Huh J.H."/>
            <person name="Kang B.C."/>
            <person name="Yang T.J."/>
            <person name="Lee Y.H."/>
            <person name="Bennetzen J.L."/>
            <person name="Choi D."/>
        </authorList>
    </citation>
    <scope>NUCLEOTIDE SEQUENCE [LARGE SCALE GENOMIC DNA]</scope>
    <source>
        <strain evidence="2">cv. CM334</strain>
    </source>
</reference>
<sequence>MERIANTIESRTSTVSRESSFSIKNAMTIVRNLSGMIVGSDLWWKASGLLVKQSMREMFIEQEDAELQLQCGDRVVGSGIGIGSGNGVAGGSNDASLAFFETTNQTSFTDFALPSKCSTCKCQNCKAKYDGVINDINALTTSVKKLTSKRGVIPSKRILYLGTPLDIKVAKRRRKEIFKALSSIDKSKIATPLYLSYTFEQCTMATGEQHDLKKVHNCKNSLCPDPVHAMWIWPLPSNIVNHILIPFERRN</sequence>
<dbReference type="EMBL" id="AYRZ02000005">
    <property type="protein sequence ID" value="PHT81451.1"/>
    <property type="molecule type" value="Genomic_DNA"/>
</dbReference>
<dbReference type="Gramene" id="PHT81451">
    <property type="protein sequence ID" value="PHT81451"/>
    <property type="gene ID" value="T459_14466"/>
</dbReference>
<organism evidence="1 2">
    <name type="scientific">Capsicum annuum</name>
    <name type="common">Capsicum pepper</name>
    <dbReference type="NCBI Taxonomy" id="4072"/>
    <lineage>
        <taxon>Eukaryota</taxon>
        <taxon>Viridiplantae</taxon>
        <taxon>Streptophyta</taxon>
        <taxon>Embryophyta</taxon>
        <taxon>Tracheophyta</taxon>
        <taxon>Spermatophyta</taxon>
        <taxon>Magnoliopsida</taxon>
        <taxon>eudicotyledons</taxon>
        <taxon>Gunneridae</taxon>
        <taxon>Pentapetalae</taxon>
        <taxon>asterids</taxon>
        <taxon>lamiids</taxon>
        <taxon>Solanales</taxon>
        <taxon>Solanaceae</taxon>
        <taxon>Solanoideae</taxon>
        <taxon>Capsiceae</taxon>
        <taxon>Capsicum</taxon>
    </lineage>
</organism>
<proteinExistence type="predicted"/>
<name>A0A2G2ZHQ2_CAPAN</name>
<evidence type="ECO:0000313" key="1">
    <source>
        <dbReference type="EMBL" id="PHT81451.1"/>
    </source>
</evidence>
<evidence type="ECO:0000313" key="2">
    <source>
        <dbReference type="Proteomes" id="UP000222542"/>
    </source>
</evidence>